<evidence type="ECO:0000256" key="2">
    <source>
        <dbReference type="ARBA" id="ARBA00022670"/>
    </source>
</evidence>
<proteinExistence type="inferred from homology"/>
<accession>A0A382AXE9</accession>
<dbReference type="PANTHER" id="PTHR42987">
    <property type="entry name" value="PEPTIDASE S49"/>
    <property type="match status" value="1"/>
</dbReference>
<dbReference type="EMBL" id="UINC01027227">
    <property type="protein sequence ID" value="SVB06118.1"/>
    <property type="molecule type" value="Genomic_DNA"/>
</dbReference>
<sequence>MFKKFFSKSINIPTLRLAGVIGQAGFMRSGLSLASLDKLINKLFSDKKAPAIALIINSPGGSPTQSSLIAKKITDLAKKKKKKILAFVEDVAASGGYWLACTADEIYLDQNSIVGSIGVISPGFGFVDLIKKIGVERRVYTSGKSKSFLDPFKEEKVEDIERLKKIQEQIHDNFISYVKSRRGNKLNENNLEEIFSGLFWVGQKGIDLGLADGLGSINEIIENKFGKKAKIKIIDQKKSFLQRKLSSSLIDSDAVLQKIEEKALWSRYGL</sequence>
<evidence type="ECO:0000313" key="6">
    <source>
        <dbReference type="EMBL" id="SVB06118.1"/>
    </source>
</evidence>
<dbReference type="GO" id="GO:0008236">
    <property type="term" value="F:serine-type peptidase activity"/>
    <property type="evidence" value="ECO:0007669"/>
    <property type="project" value="UniProtKB-KW"/>
</dbReference>
<dbReference type="Gene3D" id="6.20.330.10">
    <property type="match status" value="1"/>
</dbReference>
<comment type="similarity">
    <text evidence="1">Belongs to the peptidase S49 family.</text>
</comment>
<keyword evidence="3" id="KW-0378">Hydrolase</keyword>
<dbReference type="InterPro" id="IPR029045">
    <property type="entry name" value="ClpP/crotonase-like_dom_sf"/>
</dbReference>
<feature type="domain" description="Peptidase S49" evidence="5">
    <location>
        <begin position="77"/>
        <end position="223"/>
    </location>
</feature>
<evidence type="ECO:0000259" key="5">
    <source>
        <dbReference type="Pfam" id="PF01343"/>
    </source>
</evidence>
<dbReference type="InterPro" id="IPR002142">
    <property type="entry name" value="Peptidase_S49"/>
</dbReference>
<dbReference type="CDD" id="cd07023">
    <property type="entry name" value="S49_Sppa_N_C"/>
    <property type="match status" value="1"/>
</dbReference>
<name>A0A382AXE9_9ZZZZ</name>
<keyword evidence="2" id="KW-0645">Protease</keyword>
<dbReference type="GO" id="GO:0006508">
    <property type="term" value="P:proteolysis"/>
    <property type="evidence" value="ECO:0007669"/>
    <property type="project" value="UniProtKB-KW"/>
</dbReference>
<dbReference type="Gene3D" id="3.90.226.10">
    <property type="entry name" value="2-enoyl-CoA Hydratase, Chain A, domain 1"/>
    <property type="match status" value="1"/>
</dbReference>
<dbReference type="PANTHER" id="PTHR42987:SF8">
    <property type="entry name" value="PROTEINASE"/>
    <property type="match status" value="1"/>
</dbReference>
<gene>
    <name evidence="6" type="ORF">METZ01_LOCUS158972</name>
</gene>
<dbReference type="SUPFAM" id="SSF52096">
    <property type="entry name" value="ClpP/crotonase"/>
    <property type="match status" value="1"/>
</dbReference>
<dbReference type="Pfam" id="PF01343">
    <property type="entry name" value="Peptidase_S49"/>
    <property type="match status" value="1"/>
</dbReference>
<organism evidence="6">
    <name type="scientific">marine metagenome</name>
    <dbReference type="NCBI Taxonomy" id="408172"/>
    <lineage>
        <taxon>unclassified sequences</taxon>
        <taxon>metagenomes</taxon>
        <taxon>ecological metagenomes</taxon>
    </lineage>
</organism>
<evidence type="ECO:0000256" key="4">
    <source>
        <dbReference type="ARBA" id="ARBA00022825"/>
    </source>
</evidence>
<evidence type="ECO:0000256" key="3">
    <source>
        <dbReference type="ARBA" id="ARBA00022801"/>
    </source>
</evidence>
<reference evidence="6" key="1">
    <citation type="submission" date="2018-05" db="EMBL/GenBank/DDBJ databases">
        <authorList>
            <person name="Lanie J.A."/>
            <person name="Ng W.-L."/>
            <person name="Kazmierczak K.M."/>
            <person name="Andrzejewski T.M."/>
            <person name="Davidsen T.M."/>
            <person name="Wayne K.J."/>
            <person name="Tettelin H."/>
            <person name="Glass J.I."/>
            <person name="Rusch D."/>
            <person name="Podicherti R."/>
            <person name="Tsui H.-C.T."/>
            <person name="Winkler M.E."/>
        </authorList>
    </citation>
    <scope>NUCLEOTIDE SEQUENCE</scope>
</reference>
<dbReference type="InterPro" id="IPR047272">
    <property type="entry name" value="S49_SppA_C"/>
</dbReference>
<keyword evidence="4" id="KW-0720">Serine protease</keyword>
<protein>
    <recommendedName>
        <fullName evidence="5">Peptidase S49 domain-containing protein</fullName>
    </recommendedName>
</protein>
<evidence type="ECO:0000256" key="1">
    <source>
        <dbReference type="ARBA" id="ARBA00008683"/>
    </source>
</evidence>
<dbReference type="AlphaFoldDB" id="A0A382AXE9"/>